<evidence type="ECO:0000256" key="3">
    <source>
        <dbReference type="ARBA" id="ARBA00022723"/>
    </source>
</evidence>
<dbReference type="PRINTS" id="PR00604">
    <property type="entry name" value="CYTCHRMECIAB"/>
</dbReference>
<keyword evidence="8" id="KW-1133">Transmembrane helix</keyword>
<evidence type="ECO:0000259" key="9">
    <source>
        <dbReference type="PROSITE" id="PS51007"/>
    </source>
</evidence>
<keyword evidence="11" id="KW-1185">Reference proteome</keyword>
<evidence type="ECO:0000256" key="4">
    <source>
        <dbReference type="ARBA" id="ARBA00022982"/>
    </source>
</evidence>
<keyword evidence="8" id="KW-0812">Transmembrane</keyword>
<evidence type="ECO:0000256" key="5">
    <source>
        <dbReference type="ARBA" id="ARBA00023004"/>
    </source>
</evidence>
<name>A0A1L3JDU8_9SPHN</name>
<feature type="region of interest" description="Disordered" evidence="7">
    <location>
        <begin position="174"/>
        <end position="203"/>
    </location>
</feature>
<evidence type="ECO:0000256" key="6">
    <source>
        <dbReference type="PROSITE-ProRule" id="PRU00433"/>
    </source>
</evidence>
<dbReference type="GO" id="GO:0046872">
    <property type="term" value="F:metal ion binding"/>
    <property type="evidence" value="ECO:0007669"/>
    <property type="project" value="UniProtKB-KW"/>
</dbReference>
<reference evidence="10 11" key="1">
    <citation type="submission" date="2016-11" db="EMBL/GenBank/DDBJ databases">
        <title>Sphingorhabdus sp. LPB0140, isolated from marine environment.</title>
        <authorList>
            <person name="Kim E."/>
            <person name="Yi H."/>
        </authorList>
    </citation>
    <scope>NUCLEOTIDE SEQUENCE [LARGE SCALE GENOMIC DNA]</scope>
    <source>
        <strain evidence="10 11">LPB0140</strain>
    </source>
</reference>
<dbReference type="Proteomes" id="UP000242561">
    <property type="component" value="Chromosome"/>
</dbReference>
<evidence type="ECO:0000256" key="1">
    <source>
        <dbReference type="ARBA" id="ARBA00022448"/>
    </source>
</evidence>
<dbReference type="GO" id="GO:0009055">
    <property type="term" value="F:electron transfer activity"/>
    <property type="evidence" value="ECO:0007669"/>
    <property type="project" value="InterPro"/>
</dbReference>
<evidence type="ECO:0000313" key="10">
    <source>
        <dbReference type="EMBL" id="APG63286.1"/>
    </source>
</evidence>
<dbReference type="Gene3D" id="1.10.760.10">
    <property type="entry name" value="Cytochrome c-like domain"/>
    <property type="match status" value="1"/>
</dbReference>
<dbReference type="InterPro" id="IPR009056">
    <property type="entry name" value="Cyt_c-like_dom"/>
</dbReference>
<dbReference type="InterPro" id="IPR036909">
    <property type="entry name" value="Cyt_c-like_dom_sf"/>
</dbReference>
<keyword evidence="2 6" id="KW-0349">Heme</keyword>
<feature type="domain" description="Cytochrome c" evidence="9">
    <location>
        <begin position="68"/>
        <end position="168"/>
    </location>
</feature>
<keyword evidence="5 6" id="KW-0408">Iron</keyword>
<dbReference type="GO" id="GO:0020037">
    <property type="term" value="F:heme binding"/>
    <property type="evidence" value="ECO:0007669"/>
    <property type="project" value="InterPro"/>
</dbReference>
<keyword evidence="8" id="KW-0472">Membrane</keyword>
<gene>
    <name evidence="10" type="ORF">LPB140_11380</name>
</gene>
<dbReference type="AlphaFoldDB" id="A0A1L3JDU8"/>
<dbReference type="Pfam" id="PF00034">
    <property type="entry name" value="Cytochrom_C"/>
    <property type="match status" value="1"/>
</dbReference>
<dbReference type="OrthoDB" id="9805828at2"/>
<feature type="transmembrane region" description="Helical" evidence="8">
    <location>
        <begin position="7"/>
        <end position="25"/>
    </location>
</feature>
<dbReference type="EMBL" id="CP018154">
    <property type="protein sequence ID" value="APG63286.1"/>
    <property type="molecule type" value="Genomic_DNA"/>
</dbReference>
<evidence type="ECO:0000256" key="7">
    <source>
        <dbReference type="SAM" id="MobiDB-lite"/>
    </source>
</evidence>
<evidence type="ECO:0000256" key="8">
    <source>
        <dbReference type="SAM" id="Phobius"/>
    </source>
</evidence>
<dbReference type="PANTHER" id="PTHR11961">
    <property type="entry name" value="CYTOCHROME C"/>
    <property type="match status" value="1"/>
</dbReference>
<organism evidence="10 11">
    <name type="scientific">Sphingorhabdus lutea</name>
    <dbReference type="NCBI Taxonomy" id="1913578"/>
    <lineage>
        <taxon>Bacteria</taxon>
        <taxon>Pseudomonadati</taxon>
        <taxon>Pseudomonadota</taxon>
        <taxon>Alphaproteobacteria</taxon>
        <taxon>Sphingomonadales</taxon>
        <taxon>Sphingomonadaceae</taxon>
        <taxon>Sphingorhabdus</taxon>
    </lineage>
</organism>
<protein>
    <submittedName>
        <fullName evidence="10">Cytochrome c family protein</fullName>
    </submittedName>
</protein>
<evidence type="ECO:0000256" key="2">
    <source>
        <dbReference type="ARBA" id="ARBA00022617"/>
    </source>
</evidence>
<dbReference type="SUPFAM" id="SSF46626">
    <property type="entry name" value="Cytochrome c"/>
    <property type="match status" value="1"/>
</dbReference>
<dbReference type="STRING" id="1913578.LPB140_11380"/>
<evidence type="ECO:0000313" key="11">
    <source>
        <dbReference type="Proteomes" id="UP000242561"/>
    </source>
</evidence>
<dbReference type="InterPro" id="IPR002327">
    <property type="entry name" value="Cyt_c_1A/1B"/>
</dbReference>
<dbReference type="RefSeq" id="WP_072559938.1">
    <property type="nucleotide sequence ID" value="NZ_CP018154.1"/>
</dbReference>
<keyword evidence="3 6" id="KW-0479">Metal-binding</keyword>
<sequence>MDNRSNTIAGWVLGGGIVALGLYIASSTYFHAGEIEEGKAGYSIEGLESGGEGGGESAVPLATLLASGDIAKGETIFKKCASCHTATQGGAHGIGPNLWGTMGKPHAGHAGFDYSPALKAVQGPWSFEEMDKWLTSPKKYADGTKMSFAGLGKPQERADLILYLNSLGSNLPLPAAPAAGEAAPAEGDAAAAPAEGEAAPAAK</sequence>
<dbReference type="KEGG" id="sphl:LPB140_11380"/>
<dbReference type="PROSITE" id="PS51007">
    <property type="entry name" value="CYTC"/>
    <property type="match status" value="1"/>
</dbReference>
<accession>A0A1L3JDU8</accession>
<feature type="compositionally biased region" description="Low complexity" evidence="7">
    <location>
        <begin position="176"/>
        <end position="203"/>
    </location>
</feature>
<keyword evidence="4" id="KW-0249">Electron transport</keyword>
<keyword evidence="1" id="KW-0813">Transport</keyword>
<proteinExistence type="predicted"/>